<proteinExistence type="predicted"/>
<organism evidence="2 3">
    <name type="scientific">Pendulispora rubella</name>
    <dbReference type="NCBI Taxonomy" id="2741070"/>
    <lineage>
        <taxon>Bacteria</taxon>
        <taxon>Pseudomonadati</taxon>
        <taxon>Myxococcota</taxon>
        <taxon>Myxococcia</taxon>
        <taxon>Myxococcales</taxon>
        <taxon>Sorangiineae</taxon>
        <taxon>Pendulisporaceae</taxon>
        <taxon>Pendulispora</taxon>
    </lineage>
</organism>
<evidence type="ECO:0000313" key="3">
    <source>
        <dbReference type="Proteomes" id="UP001374803"/>
    </source>
</evidence>
<dbReference type="EMBL" id="CP089983">
    <property type="protein sequence ID" value="WXB08996.1"/>
    <property type="molecule type" value="Genomic_DNA"/>
</dbReference>
<reference evidence="2" key="1">
    <citation type="submission" date="2021-12" db="EMBL/GenBank/DDBJ databases">
        <title>Discovery of the Pendulisporaceae a myxobacterial family with distinct sporulation behavior and unique specialized metabolism.</title>
        <authorList>
            <person name="Garcia R."/>
            <person name="Popoff A."/>
            <person name="Bader C.D."/>
            <person name="Loehr J."/>
            <person name="Walesch S."/>
            <person name="Walt C."/>
            <person name="Boldt J."/>
            <person name="Bunk B."/>
            <person name="Haeckl F.J.F.P.J."/>
            <person name="Gunesch A.P."/>
            <person name="Birkelbach J."/>
            <person name="Nuebel U."/>
            <person name="Pietschmann T."/>
            <person name="Bach T."/>
            <person name="Mueller R."/>
        </authorList>
    </citation>
    <scope>NUCLEOTIDE SEQUENCE</scope>
    <source>
        <strain evidence="2">MSr11367</strain>
    </source>
</reference>
<feature type="region of interest" description="Disordered" evidence="1">
    <location>
        <begin position="217"/>
        <end position="250"/>
    </location>
</feature>
<protein>
    <submittedName>
        <fullName evidence="2">Uncharacterized protein</fullName>
    </submittedName>
</protein>
<feature type="compositionally biased region" description="Basic residues" evidence="1">
    <location>
        <begin position="239"/>
        <end position="250"/>
    </location>
</feature>
<evidence type="ECO:0000256" key="1">
    <source>
        <dbReference type="SAM" id="MobiDB-lite"/>
    </source>
</evidence>
<keyword evidence="3" id="KW-1185">Reference proteome</keyword>
<accession>A0ABZ2LIK9</accession>
<dbReference type="RefSeq" id="WP_394838669.1">
    <property type="nucleotide sequence ID" value="NZ_CP089929.1"/>
</dbReference>
<dbReference type="Proteomes" id="UP001374803">
    <property type="component" value="Chromosome"/>
</dbReference>
<gene>
    <name evidence="2" type="ORF">LVJ94_17400</name>
</gene>
<sequence>MNAPLRDRYEVLQRALTVRTEEVAWTRYRIGRLIADVKATEGLYGQGAITELAAALGFSEPTLYRFALVAETWSERQLKALLARKTPHGEPLSFSHLVQLAQVADETLRREMLASAMNHGTSVRQLSKQIAEHQRGGPLRRAAGTSEAILREVAATTDAVQRKIESSERLLSRLEKISISSNVPLEPLIAETIAKHRTILVASARFLEKLERARKQLATGGRARAPKSPSVATMTRTATRTRRVSARGAA</sequence>
<name>A0ABZ2LIK9_9BACT</name>
<evidence type="ECO:0000313" key="2">
    <source>
        <dbReference type="EMBL" id="WXB08996.1"/>
    </source>
</evidence>